<evidence type="ECO:0000313" key="1">
    <source>
        <dbReference type="EMBL" id="KAE9605929.1"/>
    </source>
</evidence>
<dbReference type="PANTHER" id="PTHR34046">
    <property type="entry name" value="OS06G0218800 PROTEIN"/>
    <property type="match status" value="1"/>
</dbReference>
<dbReference type="PANTHER" id="PTHR34046:SF7">
    <property type="entry name" value="DUF740 FAMILY PROTEIN"/>
    <property type="match status" value="1"/>
</dbReference>
<dbReference type="AlphaFoldDB" id="A0A6A4PX67"/>
<dbReference type="Proteomes" id="UP000447434">
    <property type="component" value="Chromosome 10"/>
</dbReference>
<sequence>MGNLRRRPFTKEKKDNVVGRVKPNGQCKKHPKHNQSPGVCSLCLKEKLTLLSISKSYRTTTSSITLCSSCSSSSSLSSDYSSCSTSSSASPMHCFRFTTEGKSTYNNARFVSFFLLSEKHGITNSRSMTFVSRKNDREGEVLHHTHNNMSAKKSGFWFKLLRLKSKRMEEKDTKLVRSMSIRETVTVAS</sequence>
<keyword evidence="2" id="KW-1185">Reference proteome</keyword>
<protein>
    <submittedName>
        <fullName evidence="1">Uncharacterized protein</fullName>
    </submittedName>
</protein>
<organism evidence="1 2">
    <name type="scientific">Lupinus albus</name>
    <name type="common">White lupine</name>
    <name type="synonym">Lupinus termis</name>
    <dbReference type="NCBI Taxonomy" id="3870"/>
    <lineage>
        <taxon>Eukaryota</taxon>
        <taxon>Viridiplantae</taxon>
        <taxon>Streptophyta</taxon>
        <taxon>Embryophyta</taxon>
        <taxon>Tracheophyta</taxon>
        <taxon>Spermatophyta</taxon>
        <taxon>Magnoliopsida</taxon>
        <taxon>eudicotyledons</taxon>
        <taxon>Gunneridae</taxon>
        <taxon>Pentapetalae</taxon>
        <taxon>rosids</taxon>
        <taxon>fabids</taxon>
        <taxon>Fabales</taxon>
        <taxon>Fabaceae</taxon>
        <taxon>Papilionoideae</taxon>
        <taxon>50 kb inversion clade</taxon>
        <taxon>genistoids sensu lato</taxon>
        <taxon>core genistoids</taxon>
        <taxon>Genisteae</taxon>
        <taxon>Lupinus</taxon>
    </lineage>
</organism>
<comment type="caution">
    <text evidence="1">The sequence shown here is derived from an EMBL/GenBank/DDBJ whole genome shotgun (WGS) entry which is preliminary data.</text>
</comment>
<evidence type="ECO:0000313" key="2">
    <source>
        <dbReference type="Proteomes" id="UP000447434"/>
    </source>
</evidence>
<gene>
    <name evidence="1" type="ORF">Lalb_Chr10g0102531</name>
</gene>
<dbReference type="OrthoDB" id="688136at2759"/>
<name>A0A6A4PX67_LUPAL</name>
<accession>A0A6A4PX67</accession>
<proteinExistence type="predicted"/>
<reference evidence="2" key="1">
    <citation type="journal article" date="2020" name="Nat. Commun.">
        <title>Genome sequence of the cluster root forming white lupin.</title>
        <authorList>
            <person name="Hufnagel B."/>
            <person name="Marques A."/>
            <person name="Soriano A."/>
            <person name="Marques L."/>
            <person name="Divol F."/>
            <person name="Doumas P."/>
            <person name="Sallet E."/>
            <person name="Mancinotti D."/>
            <person name="Carrere S."/>
            <person name="Marande W."/>
            <person name="Arribat S."/>
            <person name="Keller J."/>
            <person name="Huneau C."/>
            <person name="Blein T."/>
            <person name="Aime D."/>
            <person name="Laguerre M."/>
            <person name="Taylor J."/>
            <person name="Schubert V."/>
            <person name="Nelson M."/>
            <person name="Geu-Flores F."/>
            <person name="Crespi M."/>
            <person name="Gallardo-Guerrero K."/>
            <person name="Delaux P.-M."/>
            <person name="Salse J."/>
            <person name="Berges H."/>
            <person name="Guyot R."/>
            <person name="Gouzy J."/>
            <person name="Peret B."/>
        </authorList>
    </citation>
    <scope>NUCLEOTIDE SEQUENCE [LARGE SCALE GENOMIC DNA]</scope>
    <source>
        <strain evidence="2">cv. Amiga</strain>
    </source>
</reference>
<dbReference type="EMBL" id="WOCE01000010">
    <property type="protein sequence ID" value="KAE9605929.1"/>
    <property type="molecule type" value="Genomic_DNA"/>
</dbReference>